<evidence type="ECO:0000313" key="2">
    <source>
        <dbReference type="Proteomes" id="UP001148662"/>
    </source>
</evidence>
<protein>
    <submittedName>
        <fullName evidence="1">Uncharacterized protein</fullName>
    </submittedName>
</protein>
<keyword evidence="2" id="KW-1185">Reference proteome</keyword>
<dbReference type="EMBL" id="JANHOG010000027">
    <property type="protein sequence ID" value="KAJ3559425.1"/>
    <property type="molecule type" value="Genomic_DNA"/>
</dbReference>
<accession>A0ACC1TEW3</accession>
<proteinExistence type="predicted"/>
<name>A0ACC1TEW3_9APHY</name>
<gene>
    <name evidence="1" type="ORF">NM688_g353</name>
</gene>
<evidence type="ECO:0000313" key="1">
    <source>
        <dbReference type="EMBL" id="KAJ3559425.1"/>
    </source>
</evidence>
<dbReference type="Proteomes" id="UP001148662">
    <property type="component" value="Unassembled WGS sequence"/>
</dbReference>
<sequence length="429" mass="46873">MFLARFRQKAFQLEARCKPAPNGVRLASSTVGSKKYVKFNYEDPLNFDSLLTEEEKAIRDTARAFCQENLLPRVLHAQRTEEFNDRMLPDMGALGLLGPTIEGYGCAGVSSVAYGLIAREVERVDSGYRSIYSVQSSLVMGPIYDYGTDAQKEKYLPRLAKGEIIGCFGLTEPNHGSDPSGMETTAEETDGGFTLNGSKTWISNAPVADLFVIWARCKWDGKVRGFLVEKVFITGTKGLSTPAIKHKLALRCSLTGSIFMDNVKIGHDGLLPNGSGLSAPFGCLNNARFGISWGAIGALEDCITRAREYALERQQFGRPLASFQLVQKKLVDAQTEAVLGLYASLQVGRLKDAGQVAPEMISIVKRNNSGKALEHARRVLDILGGNACSDEYHIGRHVANLQVVNTYEGTHDIHTLILGKAMTGIQAFN</sequence>
<comment type="caution">
    <text evidence="1">The sequence shown here is derived from an EMBL/GenBank/DDBJ whole genome shotgun (WGS) entry which is preliminary data.</text>
</comment>
<organism evidence="1 2">
    <name type="scientific">Phlebia brevispora</name>
    <dbReference type="NCBI Taxonomy" id="194682"/>
    <lineage>
        <taxon>Eukaryota</taxon>
        <taxon>Fungi</taxon>
        <taxon>Dikarya</taxon>
        <taxon>Basidiomycota</taxon>
        <taxon>Agaricomycotina</taxon>
        <taxon>Agaricomycetes</taxon>
        <taxon>Polyporales</taxon>
        <taxon>Meruliaceae</taxon>
        <taxon>Phlebia</taxon>
    </lineage>
</organism>
<reference evidence="1" key="1">
    <citation type="submission" date="2022-07" db="EMBL/GenBank/DDBJ databases">
        <title>Genome Sequence of Phlebia brevispora.</title>
        <authorList>
            <person name="Buettner E."/>
        </authorList>
    </citation>
    <scope>NUCLEOTIDE SEQUENCE</scope>
    <source>
        <strain evidence="1">MPL23</strain>
    </source>
</reference>